<feature type="compositionally biased region" description="Acidic residues" evidence="1">
    <location>
        <begin position="39"/>
        <end position="52"/>
    </location>
</feature>
<dbReference type="EMBL" id="KI631268">
    <property type="protein sequence ID" value="EYU29278.1"/>
    <property type="molecule type" value="Genomic_DNA"/>
</dbReference>
<gene>
    <name evidence="2" type="ORF">MIMGU_mgv1a014180mg</name>
</gene>
<sequence>MYTKSLLSPTESKYDPKLGNWTISLSSSSDSVDRSTEETRDDSDEEDDEVVVDGDGKSSNFSIAAAFAAAAWTSGKLRVAEAPLMLSAATSWARAAISGVGKVPSHIRDFLRGSRISETHLPQLLIRTPRYTGCLLLLLAVAVLSRILLIFLPDSGATAAAACPFAAASSRCRDCVWDKINDDDDNKFENNSLSPELV</sequence>
<reference evidence="2 3" key="1">
    <citation type="journal article" date="2013" name="Proc. Natl. Acad. Sci. U.S.A.">
        <title>Fine-scale variation in meiotic recombination in Mimulus inferred from population shotgun sequencing.</title>
        <authorList>
            <person name="Hellsten U."/>
            <person name="Wright K.M."/>
            <person name="Jenkins J."/>
            <person name="Shu S."/>
            <person name="Yuan Y."/>
            <person name="Wessler S.R."/>
            <person name="Schmutz J."/>
            <person name="Willis J.H."/>
            <person name="Rokhsar D.S."/>
        </authorList>
    </citation>
    <scope>NUCLEOTIDE SEQUENCE [LARGE SCALE GENOMIC DNA]</scope>
    <source>
        <strain evidence="3">cv. DUN x IM62</strain>
    </source>
</reference>
<protein>
    <submittedName>
        <fullName evidence="2">Uncharacterized protein</fullName>
    </submittedName>
</protein>
<feature type="region of interest" description="Disordered" evidence="1">
    <location>
        <begin position="25"/>
        <end position="55"/>
    </location>
</feature>
<dbReference type="Proteomes" id="UP000030748">
    <property type="component" value="Unassembled WGS sequence"/>
</dbReference>
<proteinExistence type="predicted"/>
<accession>A0A022QPP6</accession>
<evidence type="ECO:0000313" key="3">
    <source>
        <dbReference type="Proteomes" id="UP000030748"/>
    </source>
</evidence>
<dbReference type="AlphaFoldDB" id="A0A022QPP6"/>
<evidence type="ECO:0000256" key="1">
    <source>
        <dbReference type="SAM" id="MobiDB-lite"/>
    </source>
</evidence>
<evidence type="ECO:0000313" key="2">
    <source>
        <dbReference type="EMBL" id="EYU29278.1"/>
    </source>
</evidence>
<organism evidence="2 3">
    <name type="scientific">Erythranthe guttata</name>
    <name type="common">Yellow monkey flower</name>
    <name type="synonym">Mimulus guttatus</name>
    <dbReference type="NCBI Taxonomy" id="4155"/>
    <lineage>
        <taxon>Eukaryota</taxon>
        <taxon>Viridiplantae</taxon>
        <taxon>Streptophyta</taxon>
        <taxon>Embryophyta</taxon>
        <taxon>Tracheophyta</taxon>
        <taxon>Spermatophyta</taxon>
        <taxon>Magnoliopsida</taxon>
        <taxon>eudicotyledons</taxon>
        <taxon>Gunneridae</taxon>
        <taxon>Pentapetalae</taxon>
        <taxon>asterids</taxon>
        <taxon>lamiids</taxon>
        <taxon>Lamiales</taxon>
        <taxon>Phrymaceae</taxon>
        <taxon>Erythranthe</taxon>
    </lineage>
</organism>
<name>A0A022QPP6_ERYGU</name>
<keyword evidence="3" id="KW-1185">Reference proteome</keyword>